<dbReference type="GO" id="GO:0004534">
    <property type="term" value="F:5'-3' RNA exonuclease activity"/>
    <property type="evidence" value="ECO:0007669"/>
    <property type="project" value="TreeGrafter"/>
</dbReference>
<dbReference type="InterPro" id="IPR052018">
    <property type="entry name" value="PHP_domain"/>
</dbReference>
<dbReference type="Pfam" id="PF02811">
    <property type="entry name" value="PHP"/>
    <property type="match status" value="1"/>
</dbReference>
<dbReference type="HOGENOM" id="CLU_067347_1_1_9"/>
<accession>L0F6N3</accession>
<dbReference type="Gene3D" id="3.20.20.140">
    <property type="entry name" value="Metal-dependent hydrolases"/>
    <property type="match status" value="1"/>
</dbReference>
<dbReference type="Gene3D" id="1.10.150.650">
    <property type="match status" value="1"/>
</dbReference>
<dbReference type="EMBL" id="CP003344">
    <property type="protein sequence ID" value="AGA69489.1"/>
    <property type="molecule type" value="Genomic_DNA"/>
</dbReference>
<gene>
    <name evidence="2" type="ordered locus">Desdi_2044</name>
</gene>
<dbReference type="STRING" id="871963.Desdi_2044"/>
<evidence type="ECO:0000313" key="3">
    <source>
        <dbReference type="Proteomes" id="UP000010797"/>
    </source>
</evidence>
<dbReference type="SUPFAM" id="SSF89550">
    <property type="entry name" value="PHP domain-like"/>
    <property type="match status" value="1"/>
</dbReference>
<name>L0F6N3_DESDL</name>
<dbReference type="PANTHER" id="PTHR42924">
    <property type="entry name" value="EXONUCLEASE"/>
    <property type="match status" value="1"/>
</dbReference>
<keyword evidence="3" id="KW-1185">Reference proteome</keyword>
<evidence type="ECO:0000313" key="2">
    <source>
        <dbReference type="EMBL" id="AGA69489.1"/>
    </source>
</evidence>
<dbReference type="CDD" id="cd07438">
    <property type="entry name" value="PHP_HisPPase_AMP"/>
    <property type="match status" value="1"/>
</dbReference>
<dbReference type="InterPro" id="IPR004013">
    <property type="entry name" value="PHP_dom"/>
</dbReference>
<proteinExistence type="predicted"/>
<dbReference type="InterPro" id="IPR016195">
    <property type="entry name" value="Pol/histidinol_Pase-like"/>
</dbReference>
<evidence type="ECO:0000259" key="1">
    <source>
        <dbReference type="SMART" id="SM00481"/>
    </source>
</evidence>
<organism evidence="2 3">
    <name type="scientific">Desulfitobacterium dichloroeliminans (strain LMG P-21439 / DCA1)</name>
    <dbReference type="NCBI Taxonomy" id="871963"/>
    <lineage>
        <taxon>Bacteria</taxon>
        <taxon>Bacillati</taxon>
        <taxon>Bacillota</taxon>
        <taxon>Clostridia</taxon>
        <taxon>Eubacteriales</taxon>
        <taxon>Desulfitobacteriaceae</taxon>
        <taxon>Desulfitobacterium</taxon>
    </lineage>
</organism>
<feature type="domain" description="Polymerase/histidinol phosphatase N-terminal" evidence="1">
    <location>
        <begin position="8"/>
        <end position="73"/>
    </location>
</feature>
<dbReference type="AlphaFoldDB" id="L0F6N3"/>
<dbReference type="GO" id="GO:0035312">
    <property type="term" value="F:5'-3' DNA exonuclease activity"/>
    <property type="evidence" value="ECO:0007669"/>
    <property type="project" value="TreeGrafter"/>
</dbReference>
<dbReference type="InterPro" id="IPR003141">
    <property type="entry name" value="Pol/His_phosphatase_N"/>
</dbReference>
<protein>
    <submittedName>
        <fullName evidence="2">Putative metal-dependent phosphoesterase, PHP family</fullName>
    </submittedName>
</protein>
<reference evidence="3" key="1">
    <citation type="submission" date="2012-02" db="EMBL/GenBank/DDBJ databases">
        <title>Complete sequence of Desulfitobacterium dichloroeliminans LMG P-21439.</title>
        <authorList>
            <person name="Lucas S."/>
            <person name="Han J."/>
            <person name="Lapidus A."/>
            <person name="Cheng J.-F."/>
            <person name="Goodwin L."/>
            <person name="Pitluck S."/>
            <person name="Peters L."/>
            <person name="Ovchinnikova G."/>
            <person name="Teshima H."/>
            <person name="Detter J.C."/>
            <person name="Han C."/>
            <person name="Tapia R."/>
            <person name="Land M."/>
            <person name="Hauser L."/>
            <person name="Kyrpides N."/>
            <person name="Ivanova N."/>
            <person name="Pagani I."/>
            <person name="Kruse T."/>
            <person name="de Vos W.M."/>
            <person name="Boon N."/>
            <person name="Smidt H."/>
            <person name="Woyke T."/>
        </authorList>
    </citation>
    <scope>NUCLEOTIDE SEQUENCE [LARGE SCALE GENOMIC DNA]</scope>
    <source>
        <strain evidence="3">LMG P-21439 / DCA1</strain>
    </source>
</reference>
<dbReference type="PANTHER" id="PTHR42924:SF3">
    <property type="entry name" value="POLYMERASE_HISTIDINOL PHOSPHATASE N-TERMINAL DOMAIN-CONTAINING PROTEIN"/>
    <property type="match status" value="1"/>
</dbReference>
<dbReference type="SMART" id="SM00481">
    <property type="entry name" value="POLIIIAc"/>
    <property type="match status" value="1"/>
</dbReference>
<sequence>MEVGHTQIDLHIHTRESDGSLLVKDVIREAFEREVRILALTDHETTNGVQEAIALSREYNIKIIPGVELVTAYKGQEVHLLGYFNFAGFLHSDLQSRLKELREQRTALAYDMVKRLQRDGYTLKWSEVERIANPEGAVSKSHIMRALHDHENGTIQWPSIAKLFQPYGVAYLPFLEHSFEEAVQLIYACGGVPVLAHPGLIGNQELVGELLSYRPIGLEVYYGYWDQRETLIDHYEKLAKSKALFTTGGSDFHGLNGPVTIGEVDVPLSCAQDLVSYLKLDL</sequence>
<dbReference type="Proteomes" id="UP000010797">
    <property type="component" value="Chromosome"/>
</dbReference>
<dbReference type="eggNOG" id="COG0613">
    <property type="taxonomic scope" value="Bacteria"/>
</dbReference>
<dbReference type="KEGG" id="ddl:Desdi_2044"/>